<evidence type="ECO:0000256" key="1">
    <source>
        <dbReference type="SAM" id="MobiDB-lite"/>
    </source>
</evidence>
<organism evidence="2 3">
    <name type="scientific">Piloderma croceum (strain F 1598)</name>
    <dbReference type="NCBI Taxonomy" id="765440"/>
    <lineage>
        <taxon>Eukaryota</taxon>
        <taxon>Fungi</taxon>
        <taxon>Dikarya</taxon>
        <taxon>Basidiomycota</taxon>
        <taxon>Agaricomycotina</taxon>
        <taxon>Agaricomycetes</taxon>
        <taxon>Agaricomycetidae</taxon>
        <taxon>Atheliales</taxon>
        <taxon>Atheliaceae</taxon>
        <taxon>Piloderma</taxon>
    </lineage>
</organism>
<dbReference type="AlphaFoldDB" id="A0A0C3ASU9"/>
<name>A0A0C3ASU9_PILCF</name>
<dbReference type="HOGENOM" id="CLU_2832074_0_0_1"/>
<reference evidence="2 3" key="1">
    <citation type="submission" date="2014-04" db="EMBL/GenBank/DDBJ databases">
        <authorList>
            <consortium name="DOE Joint Genome Institute"/>
            <person name="Kuo A."/>
            <person name="Tarkka M."/>
            <person name="Buscot F."/>
            <person name="Kohler A."/>
            <person name="Nagy L.G."/>
            <person name="Floudas D."/>
            <person name="Copeland A."/>
            <person name="Barry K.W."/>
            <person name="Cichocki N."/>
            <person name="Veneault-Fourrey C."/>
            <person name="LaButti K."/>
            <person name="Lindquist E.A."/>
            <person name="Lipzen A."/>
            <person name="Lundell T."/>
            <person name="Morin E."/>
            <person name="Murat C."/>
            <person name="Sun H."/>
            <person name="Tunlid A."/>
            <person name="Henrissat B."/>
            <person name="Grigoriev I.V."/>
            <person name="Hibbett D.S."/>
            <person name="Martin F."/>
            <person name="Nordberg H.P."/>
            <person name="Cantor M.N."/>
            <person name="Hua S.X."/>
        </authorList>
    </citation>
    <scope>NUCLEOTIDE SEQUENCE [LARGE SCALE GENOMIC DNA]</scope>
    <source>
        <strain evidence="2 3">F 1598</strain>
    </source>
</reference>
<feature type="compositionally biased region" description="Basic and acidic residues" evidence="1">
    <location>
        <begin position="11"/>
        <end position="20"/>
    </location>
</feature>
<evidence type="ECO:0000313" key="3">
    <source>
        <dbReference type="Proteomes" id="UP000054166"/>
    </source>
</evidence>
<dbReference type="InParanoid" id="A0A0C3ASU9"/>
<protein>
    <submittedName>
        <fullName evidence="2">Uncharacterized protein</fullName>
    </submittedName>
</protein>
<feature type="region of interest" description="Disordered" evidence="1">
    <location>
        <begin position="1"/>
        <end position="20"/>
    </location>
</feature>
<reference evidence="3" key="2">
    <citation type="submission" date="2015-01" db="EMBL/GenBank/DDBJ databases">
        <title>Evolutionary Origins and Diversification of the Mycorrhizal Mutualists.</title>
        <authorList>
            <consortium name="DOE Joint Genome Institute"/>
            <consortium name="Mycorrhizal Genomics Consortium"/>
            <person name="Kohler A."/>
            <person name="Kuo A."/>
            <person name="Nagy L.G."/>
            <person name="Floudas D."/>
            <person name="Copeland A."/>
            <person name="Barry K.W."/>
            <person name="Cichocki N."/>
            <person name="Veneault-Fourrey C."/>
            <person name="LaButti K."/>
            <person name="Lindquist E.A."/>
            <person name="Lipzen A."/>
            <person name="Lundell T."/>
            <person name="Morin E."/>
            <person name="Murat C."/>
            <person name="Riley R."/>
            <person name="Ohm R."/>
            <person name="Sun H."/>
            <person name="Tunlid A."/>
            <person name="Henrissat B."/>
            <person name="Grigoriev I.V."/>
            <person name="Hibbett D.S."/>
            <person name="Martin F."/>
        </authorList>
    </citation>
    <scope>NUCLEOTIDE SEQUENCE [LARGE SCALE GENOMIC DNA]</scope>
    <source>
        <strain evidence="3">F 1598</strain>
    </source>
</reference>
<evidence type="ECO:0000313" key="2">
    <source>
        <dbReference type="EMBL" id="KIM77028.1"/>
    </source>
</evidence>
<dbReference type="EMBL" id="KN833029">
    <property type="protein sequence ID" value="KIM77028.1"/>
    <property type="molecule type" value="Genomic_DNA"/>
</dbReference>
<proteinExistence type="predicted"/>
<feature type="compositionally biased region" description="Acidic residues" evidence="1">
    <location>
        <begin position="1"/>
        <end position="10"/>
    </location>
</feature>
<accession>A0A0C3ASU9</accession>
<gene>
    <name evidence="2" type="ORF">PILCRDRAFT_825772</name>
</gene>
<dbReference type="Proteomes" id="UP000054166">
    <property type="component" value="Unassembled WGS sequence"/>
</dbReference>
<keyword evidence="3" id="KW-1185">Reference proteome</keyword>
<sequence>MDNEEEEDKPEEGGDMRSSEVLDQVSAAILDGMDRKDSADSPFFSSSHCSTIQVQVQLIARVVVAL</sequence>